<organism evidence="2 3">
    <name type="scientific">Mycolicibacterium tokaiense</name>
    <dbReference type="NCBI Taxonomy" id="39695"/>
    <lineage>
        <taxon>Bacteria</taxon>
        <taxon>Bacillati</taxon>
        <taxon>Actinomycetota</taxon>
        <taxon>Actinomycetes</taxon>
        <taxon>Mycobacteriales</taxon>
        <taxon>Mycobacteriaceae</taxon>
        <taxon>Mycolicibacterium</taxon>
    </lineage>
</organism>
<accession>A0A378TBD3</accession>
<evidence type="ECO:0008006" key="4">
    <source>
        <dbReference type="Google" id="ProtNLM"/>
    </source>
</evidence>
<proteinExistence type="predicted"/>
<keyword evidence="1" id="KW-0732">Signal</keyword>
<evidence type="ECO:0000256" key="1">
    <source>
        <dbReference type="SAM" id="SignalP"/>
    </source>
</evidence>
<keyword evidence="3" id="KW-1185">Reference proteome</keyword>
<feature type="signal peptide" evidence="1">
    <location>
        <begin position="1"/>
        <end position="26"/>
    </location>
</feature>
<evidence type="ECO:0000313" key="2">
    <source>
        <dbReference type="EMBL" id="STZ58111.1"/>
    </source>
</evidence>
<evidence type="ECO:0000313" key="3">
    <source>
        <dbReference type="Proteomes" id="UP000254978"/>
    </source>
</evidence>
<reference evidence="2 3" key="1">
    <citation type="submission" date="2018-06" db="EMBL/GenBank/DDBJ databases">
        <authorList>
            <consortium name="Pathogen Informatics"/>
            <person name="Doyle S."/>
        </authorList>
    </citation>
    <scope>NUCLEOTIDE SEQUENCE [LARGE SCALE GENOMIC DNA]</scope>
    <source>
        <strain evidence="2 3">NCTC10821</strain>
    </source>
</reference>
<name>A0A378TBD3_9MYCO</name>
<dbReference type="Proteomes" id="UP000254978">
    <property type="component" value="Unassembled WGS sequence"/>
</dbReference>
<dbReference type="RefSeq" id="WP_115278072.1">
    <property type="nucleotide sequence ID" value="NZ_AP022600.1"/>
</dbReference>
<gene>
    <name evidence="2" type="ORF">NCTC10821_01617</name>
</gene>
<dbReference type="OrthoDB" id="4751027at2"/>
<feature type="chain" id="PRO_5016987542" description="Secreted protein" evidence="1">
    <location>
        <begin position="27"/>
        <end position="177"/>
    </location>
</feature>
<protein>
    <recommendedName>
        <fullName evidence="4">Secreted protein</fullName>
    </recommendedName>
</protein>
<sequence length="177" mass="18030">MLTARAAAVTATVAAALIAAAGSAAAQPPDYAGLAVDPNIISDSTAYVAAPPVLNPGGQPGVERTFAHRDDSRRIIDTVIVSTDPMAASGAMQSMQADLPALVAAPTTEPVEVGENGTVSSGMSPDGTQSVSVLLFTRGGTATEVQFLGAVDDPVPMDLVVQYGQQQDQAIRQQLNQ</sequence>
<dbReference type="AlphaFoldDB" id="A0A378TBD3"/>
<dbReference type="EMBL" id="UGQT01000001">
    <property type="protein sequence ID" value="STZ58111.1"/>
    <property type="molecule type" value="Genomic_DNA"/>
</dbReference>